<dbReference type="Gene3D" id="1.10.510.10">
    <property type="entry name" value="Transferase(Phosphotransferase) domain 1"/>
    <property type="match status" value="1"/>
</dbReference>
<dbReference type="PROSITE" id="PS00107">
    <property type="entry name" value="PROTEIN_KINASE_ATP"/>
    <property type="match status" value="1"/>
</dbReference>
<dbReference type="PANTHER" id="PTHR24058">
    <property type="entry name" value="DUAL SPECIFICITY PROTEIN KINASE"/>
    <property type="match status" value="1"/>
</dbReference>
<dbReference type="PROSITE" id="PS50011">
    <property type="entry name" value="PROTEIN_KINASE_DOM"/>
    <property type="match status" value="1"/>
</dbReference>
<feature type="region of interest" description="Disordered" evidence="12">
    <location>
        <begin position="1479"/>
        <end position="1565"/>
    </location>
</feature>
<feature type="compositionally biased region" description="Low complexity" evidence="12">
    <location>
        <begin position="145"/>
        <end position="183"/>
    </location>
</feature>
<keyword evidence="7 11" id="KW-0067">ATP-binding</keyword>
<feature type="compositionally biased region" description="Low complexity" evidence="12">
    <location>
        <begin position="562"/>
        <end position="574"/>
    </location>
</feature>
<feature type="compositionally biased region" description="Polar residues" evidence="12">
    <location>
        <begin position="1528"/>
        <end position="1558"/>
    </location>
</feature>
<comment type="catalytic activity">
    <reaction evidence="8">
        <text>L-seryl-[protein] + ATP = O-phospho-L-seryl-[protein] + ADP + H(+)</text>
        <dbReference type="Rhea" id="RHEA:17989"/>
        <dbReference type="Rhea" id="RHEA-COMP:9863"/>
        <dbReference type="Rhea" id="RHEA-COMP:11604"/>
        <dbReference type="ChEBI" id="CHEBI:15378"/>
        <dbReference type="ChEBI" id="CHEBI:29999"/>
        <dbReference type="ChEBI" id="CHEBI:30616"/>
        <dbReference type="ChEBI" id="CHEBI:83421"/>
        <dbReference type="ChEBI" id="CHEBI:456216"/>
        <dbReference type="EC" id="2.7.12.1"/>
    </reaction>
</comment>
<feature type="region of interest" description="Disordered" evidence="12">
    <location>
        <begin position="491"/>
        <end position="539"/>
    </location>
</feature>
<comment type="catalytic activity">
    <reaction evidence="10">
        <text>L-tyrosyl-[protein] + ATP = O-phospho-L-tyrosyl-[protein] + ADP + H(+)</text>
        <dbReference type="Rhea" id="RHEA:10596"/>
        <dbReference type="Rhea" id="RHEA-COMP:10136"/>
        <dbReference type="Rhea" id="RHEA-COMP:20101"/>
        <dbReference type="ChEBI" id="CHEBI:15378"/>
        <dbReference type="ChEBI" id="CHEBI:30616"/>
        <dbReference type="ChEBI" id="CHEBI:46858"/>
        <dbReference type="ChEBI" id="CHEBI:61978"/>
        <dbReference type="ChEBI" id="CHEBI:456216"/>
        <dbReference type="EC" id="2.7.12.1"/>
    </reaction>
</comment>
<protein>
    <recommendedName>
        <fullName evidence="2">dual-specificity kinase</fullName>
        <ecNumber evidence="2">2.7.12.1</ecNumber>
    </recommendedName>
</protein>
<dbReference type="GO" id="GO:0004674">
    <property type="term" value="F:protein serine/threonine kinase activity"/>
    <property type="evidence" value="ECO:0007669"/>
    <property type="project" value="UniProtKB-KW"/>
</dbReference>
<evidence type="ECO:0000256" key="8">
    <source>
        <dbReference type="ARBA" id="ARBA00049003"/>
    </source>
</evidence>
<feature type="binding site" evidence="11">
    <location>
        <position position="1199"/>
    </location>
    <ligand>
        <name>ATP</name>
        <dbReference type="ChEBI" id="CHEBI:30616"/>
    </ligand>
</feature>
<dbReference type="InterPro" id="IPR042521">
    <property type="entry name" value="DYRK"/>
</dbReference>
<evidence type="ECO:0000256" key="5">
    <source>
        <dbReference type="ARBA" id="ARBA00022741"/>
    </source>
</evidence>
<feature type="compositionally biased region" description="Basic and acidic residues" evidence="12">
    <location>
        <begin position="806"/>
        <end position="819"/>
    </location>
</feature>
<evidence type="ECO:0000256" key="1">
    <source>
        <dbReference type="ARBA" id="ARBA00008867"/>
    </source>
</evidence>
<feature type="compositionally biased region" description="Polar residues" evidence="12">
    <location>
        <begin position="421"/>
        <end position="446"/>
    </location>
</feature>
<feature type="compositionally biased region" description="Low complexity" evidence="12">
    <location>
        <begin position="894"/>
        <end position="907"/>
    </location>
</feature>
<dbReference type="PROSITE" id="PS00108">
    <property type="entry name" value="PROTEIN_KINASE_ST"/>
    <property type="match status" value="1"/>
</dbReference>
<evidence type="ECO:0000256" key="2">
    <source>
        <dbReference type="ARBA" id="ARBA00013203"/>
    </source>
</evidence>
<dbReference type="GO" id="GO:0005737">
    <property type="term" value="C:cytoplasm"/>
    <property type="evidence" value="ECO:0007669"/>
    <property type="project" value="TreeGrafter"/>
</dbReference>
<evidence type="ECO:0000256" key="4">
    <source>
        <dbReference type="ARBA" id="ARBA00022679"/>
    </source>
</evidence>
<dbReference type="FunFam" id="3.30.200.20:FF:000087">
    <property type="entry name" value="Dual specificity tyrosine-phosphorylation-regulated kinase 1A"/>
    <property type="match status" value="1"/>
</dbReference>
<feature type="compositionally biased region" description="Polar residues" evidence="12">
    <location>
        <begin position="932"/>
        <end position="951"/>
    </location>
</feature>
<name>A0A397HLY5_9GLOM</name>
<keyword evidence="6" id="KW-0418">Kinase</keyword>
<feature type="compositionally biased region" description="Low complexity" evidence="12">
    <location>
        <begin position="1075"/>
        <end position="1086"/>
    </location>
</feature>
<proteinExistence type="inferred from homology"/>
<keyword evidence="15" id="KW-1185">Reference proteome</keyword>
<dbReference type="GO" id="GO:0005856">
    <property type="term" value="C:cytoskeleton"/>
    <property type="evidence" value="ECO:0007669"/>
    <property type="project" value="TreeGrafter"/>
</dbReference>
<dbReference type="GO" id="GO:0004712">
    <property type="term" value="F:protein serine/threonine/tyrosine kinase activity"/>
    <property type="evidence" value="ECO:0007669"/>
    <property type="project" value="UniProtKB-EC"/>
</dbReference>
<reference evidence="14 15" key="1">
    <citation type="submission" date="2018-08" db="EMBL/GenBank/DDBJ databases">
        <title>Genome and evolution of the arbuscular mycorrhizal fungus Diversispora epigaea (formerly Glomus versiforme) and its bacterial endosymbionts.</title>
        <authorList>
            <person name="Sun X."/>
            <person name="Fei Z."/>
            <person name="Harrison M."/>
        </authorList>
    </citation>
    <scope>NUCLEOTIDE SEQUENCE [LARGE SCALE GENOMIC DNA]</scope>
    <source>
        <strain evidence="14 15">IT104</strain>
    </source>
</reference>
<evidence type="ECO:0000313" key="15">
    <source>
        <dbReference type="Proteomes" id="UP000266861"/>
    </source>
</evidence>
<dbReference type="FunFam" id="1.10.510.10:FF:000112">
    <property type="entry name" value="Putative dual specificity tyrosine-phosphorylation-regulated kinase 2"/>
    <property type="match status" value="1"/>
</dbReference>
<dbReference type="PANTHER" id="PTHR24058:SF22">
    <property type="entry name" value="DUAL SPECIFICITY TYROSINE-PHOSPHORYLATION-REGULATED KINASE 4"/>
    <property type="match status" value="1"/>
</dbReference>
<keyword evidence="3" id="KW-0723">Serine/threonine-protein kinase</keyword>
<feature type="compositionally biased region" description="Polar residues" evidence="12">
    <location>
        <begin position="1"/>
        <end position="10"/>
    </location>
</feature>
<dbReference type="GO" id="GO:0005524">
    <property type="term" value="F:ATP binding"/>
    <property type="evidence" value="ECO:0007669"/>
    <property type="project" value="UniProtKB-UniRule"/>
</dbReference>
<feature type="compositionally biased region" description="Low complexity" evidence="12">
    <location>
        <begin position="54"/>
        <end position="126"/>
    </location>
</feature>
<dbReference type="Proteomes" id="UP000266861">
    <property type="component" value="Unassembled WGS sequence"/>
</dbReference>
<dbReference type="SMART" id="SM00220">
    <property type="entry name" value="S_TKc"/>
    <property type="match status" value="1"/>
</dbReference>
<feature type="compositionally biased region" description="Polar residues" evidence="12">
    <location>
        <begin position="1039"/>
        <end position="1062"/>
    </location>
</feature>
<dbReference type="InterPro" id="IPR000719">
    <property type="entry name" value="Prot_kinase_dom"/>
</dbReference>
<dbReference type="Gene3D" id="3.30.200.20">
    <property type="entry name" value="Phosphorylase Kinase, domain 1"/>
    <property type="match status" value="1"/>
</dbReference>
<dbReference type="SUPFAM" id="SSF56112">
    <property type="entry name" value="Protein kinase-like (PK-like)"/>
    <property type="match status" value="1"/>
</dbReference>
<comment type="caution">
    <text evidence="14">The sequence shown here is derived from an EMBL/GenBank/DDBJ whole genome shotgun (WGS) entry which is preliminary data.</text>
</comment>
<evidence type="ECO:0000256" key="10">
    <source>
        <dbReference type="ARBA" id="ARBA00051680"/>
    </source>
</evidence>
<dbReference type="EC" id="2.7.12.1" evidence="2"/>
<feature type="region of interest" description="Disordered" evidence="12">
    <location>
        <begin position="412"/>
        <end position="475"/>
    </location>
</feature>
<dbReference type="Pfam" id="PF00069">
    <property type="entry name" value="Pkinase"/>
    <property type="match status" value="1"/>
</dbReference>
<gene>
    <name evidence="14" type="ORF">Glove_326g70</name>
</gene>
<evidence type="ECO:0000256" key="7">
    <source>
        <dbReference type="ARBA" id="ARBA00022840"/>
    </source>
</evidence>
<feature type="compositionally biased region" description="Low complexity" evidence="12">
    <location>
        <begin position="979"/>
        <end position="1010"/>
    </location>
</feature>
<dbReference type="Gene3D" id="3.30.10.30">
    <property type="entry name" value="DYRK"/>
    <property type="match status" value="1"/>
</dbReference>
<evidence type="ECO:0000313" key="14">
    <source>
        <dbReference type="EMBL" id="RHZ64062.1"/>
    </source>
</evidence>
<dbReference type="OrthoDB" id="9332038at2759"/>
<feature type="compositionally biased region" description="Basic and acidic residues" evidence="12">
    <location>
        <begin position="243"/>
        <end position="253"/>
    </location>
</feature>
<evidence type="ECO:0000256" key="11">
    <source>
        <dbReference type="PROSITE-ProRule" id="PRU10141"/>
    </source>
</evidence>
<keyword evidence="4" id="KW-0808">Transferase</keyword>
<accession>A0A397HLY5</accession>
<dbReference type="InterPro" id="IPR008271">
    <property type="entry name" value="Ser/Thr_kinase_AS"/>
</dbReference>
<feature type="compositionally biased region" description="Low complexity" evidence="12">
    <location>
        <begin position="262"/>
        <end position="302"/>
    </location>
</feature>
<evidence type="ECO:0000256" key="9">
    <source>
        <dbReference type="ARBA" id="ARBA00049308"/>
    </source>
</evidence>
<feature type="compositionally biased region" description="Polar residues" evidence="12">
    <location>
        <begin position="127"/>
        <end position="144"/>
    </location>
</feature>
<feature type="compositionally biased region" description="Low complexity" evidence="12">
    <location>
        <begin position="672"/>
        <end position="694"/>
    </location>
</feature>
<feature type="compositionally biased region" description="Low complexity" evidence="12">
    <location>
        <begin position="317"/>
        <end position="338"/>
    </location>
</feature>
<feature type="region of interest" description="Disordered" evidence="12">
    <location>
        <begin position="1"/>
        <end position="345"/>
    </location>
</feature>
<dbReference type="InterPro" id="IPR050494">
    <property type="entry name" value="Ser_Thr_dual-spec_kinase"/>
</dbReference>
<comment type="catalytic activity">
    <reaction evidence="9">
        <text>L-threonyl-[protein] + ATP = O-phospho-L-threonyl-[protein] + ADP + H(+)</text>
        <dbReference type="Rhea" id="RHEA:46608"/>
        <dbReference type="Rhea" id="RHEA-COMP:11060"/>
        <dbReference type="Rhea" id="RHEA-COMP:11605"/>
        <dbReference type="ChEBI" id="CHEBI:15378"/>
        <dbReference type="ChEBI" id="CHEBI:30013"/>
        <dbReference type="ChEBI" id="CHEBI:30616"/>
        <dbReference type="ChEBI" id="CHEBI:61977"/>
        <dbReference type="ChEBI" id="CHEBI:456216"/>
        <dbReference type="EC" id="2.7.12.1"/>
    </reaction>
</comment>
<evidence type="ECO:0000259" key="13">
    <source>
        <dbReference type="PROSITE" id="PS50011"/>
    </source>
</evidence>
<feature type="compositionally biased region" description="Low complexity" evidence="12">
    <location>
        <begin position="1485"/>
        <end position="1512"/>
    </location>
</feature>
<evidence type="ECO:0000256" key="3">
    <source>
        <dbReference type="ARBA" id="ARBA00022527"/>
    </source>
</evidence>
<feature type="compositionally biased region" description="Polar residues" evidence="12">
    <location>
        <begin position="734"/>
        <end position="744"/>
    </location>
</feature>
<feature type="compositionally biased region" description="Low complexity" evidence="12">
    <location>
        <begin position="36"/>
        <end position="47"/>
    </location>
</feature>
<feature type="region of interest" description="Disordered" evidence="12">
    <location>
        <begin position="554"/>
        <end position="574"/>
    </location>
</feature>
<sequence>MQSPVQTLTPTTILNSNIKTKTKKTSIIPTGRKRTSSLVPLNNSNSNIQPVSTLSLSKQQQQKPSSLLLSQQRRFQKSSPSSSVKSASPTTTPGVTTRSASSSISSTSSTISYTNSSTSSVESTKSNCMSPSEVSLNVLDSAQKPSTPRRSSSISSNYKKNNVSSVTSPPSSSSNNNNNIPNVPDLPSWLQQSLKNSSGSGTTTASTLSSSSSSSSSLSSSQPMPSQRVAASPHRKSNSINKKPREGKSEMSKLLELIDVTNKNNSNNNSSNNNNYYQNDQKSPTTPSSSSSQRQSTTTTPTKLRRKPSQKQIKDNSSSTTTTTDTTSTTSSSSSSSSKQRSKYKAATEEALKTFNQLQIVENQIDSHSNEVMARMKNLLQNKKNENDDRSLLFDEFGSDKSKITRRINITQPTPIKPSLNRRTSNQDILRPSANDSSISQLSTSYDSRRRISSAKPVVGSLSKSGNWGHGRYASDSAGIGVAVTTNVRVDMNSDNGSSNVNGEKRRSLKNSRSEERLRQSSLNERNNDKRKTLDPSSLEAKVRAIEQMESFKEFTSRQKVNNTNNKKSNKSYNNKNYNSIGKSATLSGVHQISLDFDSIDFRAYNRSPSPDVGKPKTLPIINHDSSLLNSKSLPSIPIRSLSYSSVGHFAPLSKNIQGISSKLIEPDHLDTSGTTTSSTTAVSSSSTTTTTHTTTHHKRRKSGTASTNPSNSPSQLSPKTSSSRNTTPTTNSYRGSQQNSKDTPSLLPQPKSIRINEEIPPVPPLPGSMRNSSLSSSSSGTVNTIYNEKKMVVISPNAKSGDVSPRGRRDNSKSTDGHKKIKTTTRPRGTMTIQQQNDKIARRQTLPANMAPTQLAALNLPPFNIPALPSNVKIPKVSNPNIKSKTPTSNLRPTITPTSTKIPTPTLSQPRTPKFGVCLSSPNGGGKGSNVKLSTARTLHGNSSVISLPSTERKSPSKTTSENKTVAREPSKRQRRLSSTIASIFSSSKSSSNNNTSTSKTPTSSTSTSGVVRKQRTSSQPIQPSSSTTSLLNSYSTKAPSISEVDSSSSCASTPSVYNNNKHSEERMSCEEPTNFFSESSTNNNNKKDQSTQSRGTVPMSPNAALKAYAPYLSLYERQEIMGFKDVYFVGQNAMKAAASPDAPSCNFGYDDERGDYLVVTGDHLCYRYEVMDSIGKGSFGQVLKCLDHKTGEYVAIKIIRNKKRFHCQALVEVKILENLNNWDPDNSHNIIHMDDHFYFRNHLCIVFELLSINLYEFIKSNGFHGFSLGLIKRFCVQLLNSLSLLQKHNIVHCDLKPENVLLKHPTKSSIKVIDFGSSCFENEKVYTYIQSRFYRSPEVILGMTYNMAIDMWSLGCILAELYTGYPLFPGEGEQEQLACIMEVQGIPERYLVDKSARKKLFFESNGNPRPFVNSKGKRRRPNSKTLSSALSCQDEVFLDFISRCLQWDPEKRMKPDEGLMHEWITEVKLNTKNYFTNYDAGRRQGPPSLPPSSSSSYRQQNSSTRTSTSGLNHLVPSYIQPRRSLDTSSQASSRSFGMKQTSLPMSTGLSGSNISLKSRKPIS</sequence>
<dbReference type="CDD" id="cd14210">
    <property type="entry name" value="PKc_DYRK"/>
    <property type="match status" value="1"/>
</dbReference>
<feature type="domain" description="Protein kinase" evidence="13">
    <location>
        <begin position="1170"/>
        <end position="1466"/>
    </location>
</feature>
<organism evidence="14 15">
    <name type="scientific">Diversispora epigaea</name>
    <dbReference type="NCBI Taxonomy" id="1348612"/>
    <lineage>
        <taxon>Eukaryota</taxon>
        <taxon>Fungi</taxon>
        <taxon>Fungi incertae sedis</taxon>
        <taxon>Mucoromycota</taxon>
        <taxon>Glomeromycotina</taxon>
        <taxon>Glomeromycetes</taxon>
        <taxon>Diversisporales</taxon>
        <taxon>Diversisporaceae</taxon>
        <taxon>Diversispora</taxon>
    </lineage>
</organism>
<feature type="compositionally biased region" description="Polar residues" evidence="12">
    <location>
        <begin position="491"/>
        <end position="502"/>
    </location>
</feature>
<dbReference type="InterPro" id="IPR017441">
    <property type="entry name" value="Protein_kinase_ATP_BS"/>
</dbReference>
<feature type="compositionally biased region" description="Low complexity" evidence="12">
    <location>
        <begin position="1018"/>
        <end position="1038"/>
    </location>
</feature>
<feature type="compositionally biased region" description="Low complexity" evidence="12">
    <location>
        <begin position="711"/>
        <end position="733"/>
    </location>
</feature>
<comment type="similarity">
    <text evidence="1">Belongs to the protein kinase superfamily. CMGC Ser/Thr protein kinase family. MNB/DYRK subfamily.</text>
</comment>
<dbReference type="InterPro" id="IPR011009">
    <property type="entry name" value="Kinase-like_dom_sf"/>
</dbReference>
<evidence type="ECO:0000256" key="6">
    <source>
        <dbReference type="ARBA" id="ARBA00022777"/>
    </source>
</evidence>
<feature type="region of interest" description="Disordered" evidence="12">
    <location>
        <begin position="797"/>
        <end position="825"/>
    </location>
</feature>
<feature type="region of interest" description="Disordered" evidence="12">
    <location>
        <begin position="668"/>
        <end position="782"/>
    </location>
</feature>
<dbReference type="STRING" id="1348612.A0A397HLY5"/>
<dbReference type="EMBL" id="PQFF01000298">
    <property type="protein sequence ID" value="RHZ64062.1"/>
    <property type="molecule type" value="Genomic_DNA"/>
</dbReference>
<keyword evidence="5 11" id="KW-0547">Nucleotide-binding</keyword>
<feature type="compositionally biased region" description="Polar residues" evidence="12">
    <location>
        <begin position="879"/>
        <end position="893"/>
    </location>
</feature>
<feature type="region of interest" description="Disordered" evidence="12">
    <location>
        <begin position="877"/>
        <end position="1101"/>
    </location>
</feature>
<feature type="compositionally biased region" description="Low complexity" evidence="12">
    <location>
        <begin position="197"/>
        <end position="221"/>
    </location>
</feature>
<evidence type="ECO:0000256" key="12">
    <source>
        <dbReference type="SAM" id="MobiDB-lite"/>
    </source>
</evidence>